<dbReference type="GO" id="GO:0006508">
    <property type="term" value="P:proteolysis"/>
    <property type="evidence" value="ECO:0007669"/>
    <property type="project" value="InterPro"/>
</dbReference>
<feature type="domain" description="Metalloprotease TldD/E C-terminal" evidence="3">
    <location>
        <begin position="238"/>
        <end position="446"/>
    </location>
</feature>
<dbReference type="EMBL" id="UHIA01000004">
    <property type="protein sequence ID" value="SUO98347.1"/>
    <property type="molecule type" value="Genomic_DNA"/>
</dbReference>
<gene>
    <name evidence="5" type="primary">pmbA</name>
    <name evidence="5" type="ORF">NCTC10717_02092</name>
</gene>
<dbReference type="GO" id="GO:0008237">
    <property type="term" value="F:metallopeptidase activity"/>
    <property type="evidence" value="ECO:0007669"/>
    <property type="project" value="InterPro"/>
</dbReference>
<organism evidence="5 6">
    <name type="scientific">Suttonella indologenes</name>
    <dbReference type="NCBI Taxonomy" id="13276"/>
    <lineage>
        <taxon>Bacteria</taxon>
        <taxon>Pseudomonadati</taxon>
        <taxon>Pseudomonadota</taxon>
        <taxon>Gammaproteobacteria</taxon>
        <taxon>Cardiobacteriales</taxon>
        <taxon>Cardiobacteriaceae</taxon>
        <taxon>Suttonella</taxon>
    </lineage>
</organism>
<evidence type="ECO:0000259" key="2">
    <source>
        <dbReference type="Pfam" id="PF01523"/>
    </source>
</evidence>
<dbReference type="AlphaFoldDB" id="A0A380N3H2"/>
<dbReference type="InterPro" id="IPR002510">
    <property type="entry name" value="Metalloprtase-TldD/E_N"/>
</dbReference>
<keyword evidence="6" id="KW-1185">Reference proteome</keyword>
<dbReference type="InterPro" id="IPR045570">
    <property type="entry name" value="Metalloprtase-TldD/E_cen_dom"/>
</dbReference>
<sequence>MSLMNETVFAEKAAIVLERAQALGAQECSVQLYQSEGESLQLREGQLEELNREQELSVGISVLKNQAMGHCSISDCTPDALCAAVQAAIDGATYTEADEYFGLPEVQYYRPLSAQALADLELDSGVLPSSDWLEAQAQIMESSAKAYDARIVLCDGAGADAGRSYVYLAQSNGFAGGYSSSHASLSLSVLAREQDDQQTDFSWDSARFYQDLQAPESIGRQAAQKAVAHLLPKAITNGEYPVIFDREIANGLLRHVVQALEGRAQYRKLSFLADSLGKQIMPEWLSLQEHPHLPRALSSIPFDSEGLAPADSALISEGRVARYLLNSYAARRLNSAPTGNGGGVHNLKLHSQAAPLPLEELYRQMERGLIVTSLMGQGVDLLTGDYSRGASGFWVENGVISHAVEGLTIAGNLNEMLRDIVAIGDDADMRRSIHAPSIWIKKMVVAQ</sequence>
<dbReference type="GO" id="GO:0005829">
    <property type="term" value="C:cytosol"/>
    <property type="evidence" value="ECO:0007669"/>
    <property type="project" value="TreeGrafter"/>
</dbReference>
<dbReference type="SUPFAM" id="SSF111283">
    <property type="entry name" value="Putative modulator of DNA gyrase, PmbA/TldD"/>
    <property type="match status" value="1"/>
</dbReference>
<evidence type="ECO:0000259" key="4">
    <source>
        <dbReference type="Pfam" id="PF19290"/>
    </source>
</evidence>
<evidence type="ECO:0000259" key="3">
    <source>
        <dbReference type="Pfam" id="PF19289"/>
    </source>
</evidence>
<reference evidence="5 6" key="1">
    <citation type="submission" date="2018-06" db="EMBL/GenBank/DDBJ databases">
        <authorList>
            <consortium name="Pathogen Informatics"/>
            <person name="Doyle S."/>
        </authorList>
    </citation>
    <scope>NUCLEOTIDE SEQUENCE [LARGE SCALE GENOMIC DNA]</scope>
    <source>
        <strain evidence="5 6">NCTC10717</strain>
    </source>
</reference>
<accession>A0A380N3H2</accession>
<comment type="similarity">
    <text evidence="1">Belongs to the peptidase U62 family.</text>
</comment>
<protein>
    <submittedName>
        <fullName evidence="5">Peptidase PmbA</fullName>
    </submittedName>
</protein>
<evidence type="ECO:0000256" key="1">
    <source>
        <dbReference type="ARBA" id="ARBA00005836"/>
    </source>
</evidence>
<dbReference type="InterPro" id="IPR036059">
    <property type="entry name" value="TldD/PmbA_sf"/>
</dbReference>
<dbReference type="InterPro" id="IPR045569">
    <property type="entry name" value="Metalloprtase-TldD/E_C"/>
</dbReference>
<dbReference type="OrthoDB" id="9803618at2"/>
<dbReference type="PANTHER" id="PTHR43421">
    <property type="entry name" value="METALLOPROTEASE PMBA"/>
    <property type="match status" value="1"/>
</dbReference>
<dbReference type="Pfam" id="PF01523">
    <property type="entry name" value="PmbA_TldD_1st"/>
    <property type="match status" value="1"/>
</dbReference>
<dbReference type="PANTHER" id="PTHR43421:SF1">
    <property type="entry name" value="METALLOPROTEASE PMBA"/>
    <property type="match status" value="1"/>
</dbReference>
<name>A0A380N3H2_9GAMM</name>
<dbReference type="Proteomes" id="UP000254575">
    <property type="component" value="Unassembled WGS sequence"/>
</dbReference>
<dbReference type="Pfam" id="PF19290">
    <property type="entry name" value="PmbA_TldD_2nd"/>
    <property type="match status" value="1"/>
</dbReference>
<dbReference type="RefSeq" id="WP_115219188.1">
    <property type="nucleotide sequence ID" value="NZ_UHIA01000004.1"/>
</dbReference>
<evidence type="ECO:0000313" key="6">
    <source>
        <dbReference type="Proteomes" id="UP000254575"/>
    </source>
</evidence>
<evidence type="ECO:0000313" key="5">
    <source>
        <dbReference type="EMBL" id="SUO98347.1"/>
    </source>
</evidence>
<dbReference type="InterPro" id="IPR035068">
    <property type="entry name" value="TldD/PmbA_N"/>
</dbReference>
<dbReference type="Pfam" id="PF19289">
    <property type="entry name" value="PmbA_TldD_3rd"/>
    <property type="match status" value="1"/>
</dbReference>
<feature type="domain" description="Metalloprotease TldD/E N-terminal" evidence="2">
    <location>
        <begin position="29"/>
        <end position="90"/>
    </location>
</feature>
<dbReference type="InterPro" id="IPR047657">
    <property type="entry name" value="PmbA"/>
</dbReference>
<dbReference type="Gene3D" id="3.30.2290.10">
    <property type="entry name" value="PmbA/TldD superfamily"/>
    <property type="match status" value="1"/>
</dbReference>
<proteinExistence type="inferred from homology"/>
<feature type="domain" description="Metalloprotease TldD/E central" evidence="4">
    <location>
        <begin position="137"/>
        <end position="230"/>
    </location>
</feature>